<evidence type="ECO:0000256" key="2">
    <source>
        <dbReference type="ARBA" id="ARBA00022553"/>
    </source>
</evidence>
<feature type="domain" description="B-block binding subunit of TFIIIC" evidence="8">
    <location>
        <begin position="148"/>
        <end position="214"/>
    </location>
</feature>
<feature type="compositionally biased region" description="Acidic residues" evidence="7">
    <location>
        <begin position="235"/>
        <end position="250"/>
    </location>
</feature>
<evidence type="ECO:0000256" key="4">
    <source>
        <dbReference type="ARBA" id="ARBA00023163"/>
    </source>
</evidence>
<feature type="domain" description="Transcription factor tau subunit sfc3/Tfc3 C-terminal" evidence="9">
    <location>
        <begin position="1540"/>
        <end position="1889"/>
    </location>
</feature>
<feature type="compositionally biased region" description="Basic and acidic residues" evidence="7">
    <location>
        <begin position="1524"/>
        <end position="1534"/>
    </location>
</feature>
<dbReference type="InterPro" id="IPR046488">
    <property type="entry name" value="Sfc3/Tfc3_C"/>
</dbReference>
<keyword evidence="6" id="KW-0175">Coiled coil</keyword>
<sequence>MDELVHHCMRELSFDGDLGCSVTRLREFVEGFYAHHGAPQKVDDAYCAFVWAIIVQQPAVRVGTVPPNAANEVYIAPQASARRKAKEKGEDVAETLPSTAFEIIPDAELRPLEELWREYGDSLRIAIDPETTFTAITGSHIRPSKLTPIVYTALQFITRGRDNGISVLDLGKKSGYDQKTCFYLIKQLLELGLIEKRRKPGVSSNICVHKYFFERSETWKLVAQEEAQANQTQQEGDDDEQDSDDEDEPDTAQTTLKFDPIDSRHLSSLPLIRARLTKLLRSSPHGLHSATNLLPKIGFARPVKSDRRFFRTRLRELIEQGVIEKVLVPNPSNYRQPGKKTTCIRLVSPDKDSAIPEDDTAEETPVVEVGEFHGRERRYKYYTIAHYQTIAAQENLEDRRYLDVDIAQARGFLQVEGDRFYETEQALAKYVDGFKGMSNSNTSHAKSAKRPHKNPLQADGTVKKGRPRKSRAASDGADAVAAGGEKRKRTDETIGGVSAETGTATGDIMEPPVKKRRGRPPKQRPETSNATNTTFQGVFDSAQAAPKKRGRPKKIVEAEKEPNDDPEPRTNKTEAVVPKRRGRPPKASISAVDTEGVREPAVEHQATVAKKRGRPHKSAPPPGSPVDCDLRPGNNLAQPGSGERLLELQTMPRDSEDGDGATGRIDREISVEPTSANDGHGRPSPSTQAEAVEPSSAANPSGTPLRRSSRRLRQPHRDNEVLVQTPPALPLRDSVRESLMPLEIPEQSSHVWSPQPSALQDSARSQSSPLTPATPEEILLSVSTTHNAGSPQSAATSRGPHSVSSVVLESNTAAAALDVPIDPVLLAEHNNATIQTSSPEKASSSSAIHHGAGKRVASDAPASQPPAKKVRPEGAPWDAETGYRSKAKLSQSRREKEILQVIGDAGGIMNISSKDFLDAHAALVESITQAGGTASTRLGSRIDRRTVDATLQDLEARGKVKLVTTSVKASSGTYRPVRIAYIPTLSEDDLREFLANLSIQHTLPPAPLKTLDEPMAFGGPQKKRKRPNQQSTFHPVQNVKHALGDTPEVSTQCSVLTGDDAKRQSLLSDKTTLAQLYGFITGKVARARELHLATFSALESEINSPNIISRDERIVAFSYYLNDLPISTYCALLSSQTQNYELSRLLDSNSGRLAAVGQVSDGIRNALEVSRWRSRARLLDLFDVLCRLQLVEPVQSVNATSSTVPSAVVVEGASSFEMMPIDSWTMATAPALWRFKTIAPVHLWALSQDAFLWRVFSLQSSVDCLEYWRELEKVSTDSVYAGKQFEVHLDSQAPSYMKDLSRLLRRSSSWNSAYSLSNDQKEYLSQFIDRSHGLTPLQDEDGGHARLDNISWVACAPKDAVIQHFQKTHERYLKELSKAQKRKEHRKKDAEMKEAQSKASLAKRAAEAKSQREREWEDMVSRIHPEPLKGSVLTRIRRIRTLYMQSSRIDREKWEAEIVKAIQEAEIAAKKVLLTSRPVAKPTQSVATLSAVVPNPTEKSVEELIAQQGDRIAIPRLPKKSKKGKEPSKGDDAARSGPARRHRFQWNRDFDELARDAYAIIKARCRSLGRIDFGALEQVFLAIPRNSVRQRVAHLKETPSAETYMQRLEDKWHDLWLQHRGTALLPDNDPQSPTNFDIVAHIEFLRAHVDKNALRVGFVELHQDARAILPGSIELLSGTYEVVEKPVTTTMWDFIWTGSSEEAREKQFNQQAFVADIGEMPPIPRYSSDFVNVVDSAVKMALGTPSESYDASIASRLLDSVGCVQEPIANMLARNVLAKVVRDPSKLKPGKTLKISDMNQNALGGPLAQDIFQDAFALEELLLQDENAAWHEWSLLSSDGDCAALLELVSEARVEFKIDTSHAQMARASVDWNSKKADDDDIETNIVMRCLRSEDAPFQMNMAIESPDVTTQIDPVLEAASQGDSQPGLSNTNVSMRPEANLDLEHGRAMYGSLAFCKGSSNGLVDCQACLLEARSALHQSLEPELAAIYQCVEEQLQMQGSRGLAKEHLLSLVDPALAALLYSLIKRMTETPVPLAFWTGYTSVVLVLTAHIRPWTVLIPREDNYEAIMLPRRWLDIAGRQMTDIWEAALRAVIGVVLQRPGISQAEIRWRLRSVYDRQEINDVLRYLLEEGYVSRLAEGGRHIDLGFPDDKEEHAVFWFLSDIKHWYQL</sequence>
<feature type="compositionally biased region" description="Polar residues" evidence="7">
    <location>
        <begin position="526"/>
        <end position="536"/>
    </location>
</feature>
<name>A0A2H3J0N3_WOLCO</name>
<feature type="coiled-coil region" evidence="6">
    <location>
        <begin position="1444"/>
        <end position="1471"/>
    </location>
</feature>
<accession>A0A2H3J0N3</accession>
<evidence type="ECO:0000256" key="6">
    <source>
        <dbReference type="SAM" id="Coils"/>
    </source>
</evidence>
<dbReference type="STRING" id="742152.A0A2H3J0N3"/>
<dbReference type="InterPro" id="IPR007309">
    <property type="entry name" value="TFIIIC_Bblock-bd"/>
</dbReference>
<dbReference type="InterPro" id="IPR017956">
    <property type="entry name" value="AT_hook_DNA-bd_motif"/>
</dbReference>
<dbReference type="GO" id="GO:0006384">
    <property type="term" value="P:transcription initiation at RNA polymerase III promoter"/>
    <property type="evidence" value="ECO:0007669"/>
    <property type="project" value="InterPro"/>
</dbReference>
<dbReference type="PANTHER" id="PTHR15180:SF1">
    <property type="entry name" value="GENERAL TRANSCRIPTION FACTOR 3C POLYPEPTIDE 1"/>
    <property type="match status" value="1"/>
</dbReference>
<feature type="compositionally biased region" description="Low complexity" evidence="7">
    <location>
        <begin position="473"/>
        <end position="483"/>
    </location>
</feature>
<feature type="compositionally biased region" description="Basic and acidic residues" evidence="7">
    <location>
        <begin position="554"/>
        <end position="572"/>
    </location>
</feature>
<keyword evidence="5" id="KW-0539">Nucleus</keyword>
<dbReference type="GO" id="GO:0000127">
    <property type="term" value="C:transcription factor TFIIIC complex"/>
    <property type="evidence" value="ECO:0007669"/>
    <property type="project" value="InterPro"/>
</dbReference>
<feature type="region of interest" description="Disordered" evidence="7">
    <location>
        <begin position="834"/>
        <end position="890"/>
    </location>
</feature>
<keyword evidence="11" id="KW-1185">Reference proteome</keyword>
<feature type="region of interest" description="Disordered" evidence="7">
    <location>
        <begin position="746"/>
        <end position="772"/>
    </location>
</feature>
<dbReference type="GO" id="GO:0042791">
    <property type="term" value="P:5S class rRNA transcription by RNA polymerase III"/>
    <property type="evidence" value="ECO:0007669"/>
    <property type="project" value="TreeGrafter"/>
</dbReference>
<evidence type="ECO:0000259" key="9">
    <source>
        <dbReference type="Pfam" id="PF20222"/>
    </source>
</evidence>
<dbReference type="InterPro" id="IPR036390">
    <property type="entry name" value="WH_DNA-bd_sf"/>
</dbReference>
<evidence type="ECO:0000256" key="5">
    <source>
        <dbReference type="ARBA" id="ARBA00023242"/>
    </source>
</evidence>
<dbReference type="InterPro" id="IPR035625">
    <property type="entry name" value="Tfc3-like_eWH"/>
</dbReference>
<feature type="region of interest" description="Disordered" evidence="7">
    <location>
        <begin position="434"/>
        <end position="729"/>
    </location>
</feature>
<dbReference type="Proteomes" id="UP000218811">
    <property type="component" value="Unassembled WGS sequence"/>
</dbReference>
<dbReference type="PANTHER" id="PTHR15180">
    <property type="entry name" value="GENERAL TRANSCRIPTION FACTOR 3C POLYPEPTIDE 1"/>
    <property type="match status" value="1"/>
</dbReference>
<feature type="compositionally biased region" description="Basic and acidic residues" evidence="7">
    <location>
        <begin position="1404"/>
        <end position="1414"/>
    </location>
</feature>
<keyword evidence="4" id="KW-0804">Transcription</keyword>
<dbReference type="PRINTS" id="PR00929">
    <property type="entry name" value="ATHOOK"/>
</dbReference>
<evidence type="ECO:0000313" key="11">
    <source>
        <dbReference type="Proteomes" id="UP000218811"/>
    </source>
</evidence>
<keyword evidence="3" id="KW-0238">DNA-binding</keyword>
<gene>
    <name evidence="10" type="ORF">WOLCODRAFT_159996</name>
</gene>
<dbReference type="OrthoDB" id="68020at2759"/>
<dbReference type="Pfam" id="PF20222">
    <property type="entry name" value="DUF6581"/>
    <property type="match status" value="1"/>
</dbReference>
<organism evidence="10 11">
    <name type="scientific">Wolfiporia cocos (strain MD-104)</name>
    <name type="common">Brown rot fungus</name>
    <dbReference type="NCBI Taxonomy" id="742152"/>
    <lineage>
        <taxon>Eukaryota</taxon>
        <taxon>Fungi</taxon>
        <taxon>Dikarya</taxon>
        <taxon>Basidiomycota</taxon>
        <taxon>Agaricomycotina</taxon>
        <taxon>Agaricomycetes</taxon>
        <taxon>Polyporales</taxon>
        <taxon>Phaeolaceae</taxon>
        <taxon>Wolfiporia</taxon>
    </lineage>
</organism>
<evidence type="ECO:0000256" key="3">
    <source>
        <dbReference type="ARBA" id="ARBA00023125"/>
    </source>
</evidence>
<comment type="subcellular location">
    <subcellularLocation>
        <location evidence="1">Nucleus</location>
    </subcellularLocation>
</comment>
<reference evidence="10 11" key="1">
    <citation type="journal article" date="2012" name="Science">
        <title>The Paleozoic origin of enzymatic lignin decomposition reconstructed from 31 fungal genomes.</title>
        <authorList>
            <person name="Floudas D."/>
            <person name="Binder M."/>
            <person name="Riley R."/>
            <person name="Barry K."/>
            <person name="Blanchette R.A."/>
            <person name="Henrissat B."/>
            <person name="Martinez A.T."/>
            <person name="Otillar R."/>
            <person name="Spatafora J.W."/>
            <person name="Yadav J.S."/>
            <person name="Aerts A."/>
            <person name="Benoit I."/>
            <person name="Boyd A."/>
            <person name="Carlson A."/>
            <person name="Copeland A."/>
            <person name="Coutinho P.M."/>
            <person name="de Vries R.P."/>
            <person name="Ferreira P."/>
            <person name="Findley K."/>
            <person name="Foster B."/>
            <person name="Gaskell J."/>
            <person name="Glotzer D."/>
            <person name="Gorecki P."/>
            <person name="Heitman J."/>
            <person name="Hesse C."/>
            <person name="Hori C."/>
            <person name="Igarashi K."/>
            <person name="Jurgens J.A."/>
            <person name="Kallen N."/>
            <person name="Kersten P."/>
            <person name="Kohler A."/>
            <person name="Kuees U."/>
            <person name="Kumar T.K.A."/>
            <person name="Kuo A."/>
            <person name="LaButti K."/>
            <person name="Larrondo L.F."/>
            <person name="Lindquist E."/>
            <person name="Ling A."/>
            <person name="Lombard V."/>
            <person name="Lucas S."/>
            <person name="Lundell T."/>
            <person name="Martin R."/>
            <person name="McLaughlin D.J."/>
            <person name="Morgenstern I."/>
            <person name="Morin E."/>
            <person name="Murat C."/>
            <person name="Nagy L.G."/>
            <person name="Nolan M."/>
            <person name="Ohm R.A."/>
            <person name="Patyshakuliyeva A."/>
            <person name="Rokas A."/>
            <person name="Ruiz-Duenas F.J."/>
            <person name="Sabat G."/>
            <person name="Salamov A."/>
            <person name="Samejima M."/>
            <person name="Schmutz J."/>
            <person name="Slot J.C."/>
            <person name="St John F."/>
            <person name="Stenlid J."/>
            <person name="Sun H."/>
            <person name="Sun S."/>
            <person name="Syed K."/>
            <person name="Tsang A."/>
            <person name="Wiebenga A."/>
            <person name="Young D."/>
            <person name="Pisabarro A."/>
            <person name="Eastwood D.C."/>
            <person name="Martin F."/>
            <person name="Cullen D."/>
            <person name="Grigoriev I.V."/>
            <person name="Hibbett D.S."/>
        </authorList>
    </citation>
    <scope>NUCLEOTIDE SEQUENCE [LARGE SCALE GENOMIC DNA]</scope>
    <source>
        <strain evidence="10 11">MD-104</strain>
    </source>
</reference>
<feature type="region of interest" description="Disordered" evidence="7">
    <location>
        <begin position="226"/>
        <end position="259"/>
    </location>
</feature>
<dbReference type="GO" id="GO:0005634">
    <property type="term" value="C:nucleus"/>
    <property type="evidence" value="ECO:0007669"/>
    <property type="project" value="UniProtKB-SubCell"/>
</dbReference>
<dbReference type="SMART" id="SM00384">
    <property type="entry name" value="AT_hook"/>
    <property type="match status" value="5"/>
</dbReference>
<feature type="compositionally biased region" description="Low complexity" evidence="7">
    <location>
        <begin position="837"/>
        <end position="847"/>
    </location>
</feature>
<dbReference type="GO" id="GO:0003677">
    <property type="term" value="F:DNA binding"/>
    <property type="evidence" value="ECO:0007669"/>
    <property type="project" value="UniProtKB-KW"/>
</dbReference>
<evidence type="ECO:0000259" key="8">
    <source>
        <dbReference type="Pfam" id="PF04182"/>
    </source>
</evidence>
<dbReference type="InterPro" id="IPR044210">
    <property type="entry name" value="Tfc3-like"/>
</dbReference>
<dbReference type="CDD" id="cd16169">
    <property type="entry name" value="Tau138_eWH"/>
    <property type="match status" value="1"/>
</dbReference>
<proteinExistence type="predicted"/>
<dbReference type="SUPFAM" id="SSF46785">
    <property type="entry name" value="Winged helix' DNA-binding domain"/>
    <property type="match status" value="1"/>
</dbReference>
<feature type="compositionally biased region" description="Polar residues" evidence="7">
    <location>
        <begin position="746"/>
        <end position="771"/>
    </location>
</feature>
<feature type="region of interest" description="Disordered" evidence="7">
    <location>
        <begin position="1515"/>
        <end position="1541"/>
    </location>
</feature>
<dbReference type="Pfam" id="PF04182">
    <property type="entry name" value="B-block_TFIIIC"/>
    <property type="match status" value="1"/>
</dbReference>
<evidence type="ECO:0000256" key="1">
    <source>
        <dbReference type="ARBA" id="ARBA00004123"/>
    </source>
</evidence>
<feature type="region of interest" description="Disordered" evidence="7">
    <location>
        <begin position="1378"/>
        <end position="1414"/>
    </location>
</feature>
<evidence type="ECO:0000256" key="7">
    <source>
        <dbReference type="SAM" id="MobiDB-lite"/>
    </source>
</evidence>
<protein>
    <submittedName>
        <fullName evidence="10">Uncharacterized protein</fullName>
    </submittedName>
</protein>
<feature type="compositionally biased region" description="Basic and acidic residues" evidence="7">
    <location>
        <begin position="1387"/>
        <end position="1396"/>
    </location>
</feature>
<keyword evidence="2" id="KW-0597">Phosphoprotein</keyword>
<dbReference type="EMBL" id="KB467831">
    <property type="protein sequence ID" value="PCH33343.1"/>
    <property type="molecule type" value="Genomic_DNA"/>
</dbReference>
<evidence type="ECO:0000313" key="10">
    <source>
        <dbReference type="EMBL" id="PCH33343.1"/>
    </source>
</evidence>
<dbReference type="OMA" id="CAFVWSL"/>